<dbReference type="SUPFAM" id="SSF55200">
    <property type="entry name" value="Translation initiation factor IF3, C-terminal domain"/>
    <property type="match status" value="1"/>
</dbReference>
<dbReference type="GO" id="GO:0003743">
    <property type="term" value="F:translation initiation factor activity"/>
    <property type="evidence" value="ECO:0007669"/>
    <property type="project" value="UniProtKB-KW"/>
</dbReference>
<dbReference type="InterPro" id="IPR036788">
    <property type="entry name" value="T_IF-3_C_sf"/>
</dbReference>
<dbReference type="InterPro" id="IPR001288">
    <property type="entry name" value="Translation_initiation_fac_3"/>
</dbReference>
<evidence type="ECO:0008006" key="6">
    <source>
        <dbReference type="Google" id="ProtNLM"/>
    </source>
</evidence>
<organism evidence="4 5">
    <name type="scientific">Polyplosphaeria fusca</name>
    <dbReference type="NCBI Taxonomy" id="682080"/>
    <lineage>
        <taxon>Eukaryota</taxon>
        <taxon>Fungi</taxon>
        <taxon>Dikarya</taxon>
        <taxon>Ascomycota</taxon>
        <taxon>Pezizomycotina</taxon>
        <taxon>Dothideomycetes</taxon>
        <taxon>Pleosporomycetidae</taxon>
        <taxon>Pleosporales</taxon>
        <taxon>Tetraplosphaeriaceae</taxon>
        <taxon>Polyplosphaeria</taxon>
    </lineage>
</organism>
<feature type="non-terminal residue" evidence="4">
    <location>
        <position position="1"/>
    </location>
</feature>
<keyword evidence="2" id="KW-0396">Initiation factor</keyword>
<dbReference type="PANTHER" id="PTHR10938:SF0">
    <property type="entry name" value="TRANSLATION INITIATION FACTOR IF-3, MITOCHONDRIAL"/>
    <property type="match status" value="1"/>
</dbReference>
<dbReference type="GO" id="GO:0070124">
    <property type="term" value="P:mitochondrial translational initiation"/>
    <property type="evidence" value="ECO:0007669"/>
    <property type="project" value="TreeGrafter"/>
</dbReference>
<evidence type="ECO:0000256" key="3">
    <source>
        <dbReference type="ARBA" id="ARBA00022917"/>
    </source>
</evidence>
<accession>A0A9P4UZ78</accession>
<evidence type="ECO:0000256" key="1">
    <source>
        <dbReference type="ARBA" id="ARBA00005439"/>
    </source>
</evidence>
<dbReference type="AlphaFoldDB" id="A0A9P4UZ78"/>
<dbReference type="GO" id="GO:0032790">
    <property type="term" value="P:ribosome disassembly"/>
    <property type="evidence" value="ECO:0007669"/>
    <property type="project" value="TreeGrafter"/>
</dbReference>
<reference evidence="4" key="1">
    <citation type="journal article" date="2020" name="Stud. Mycol.">
        <title>101 Dothideomycetes genomes: a test case for predicting lifestyles and emergence of pathogens.</title>
        <authorList>
            <person name="Haridas S."/>
            <person name="Albert R."/>
            <person name="Binder M."/>
            <person name="Bloem J."/>
            <person name="Labutti K."/>
            <person name="Salamov A."/>
            <person name="Andreopoulos B."/>
            <person name="Baker S."/>
            <person name="Barry K."/>
            <person name="Bills G."/>
            <person name="Bluhm B."/>
            <person name="Cannon C."/>
            <person name="Castanera R."/>
            <person name="Culley D."/>
            <person name="Daum C."/>
            <person name="Ezra D."/>
            <person name="Gonzalez J."/>
            <person name="Henrissat B."/>
            <person name="Kuo A."/>
            <person name="Liang C."/>
            <person name="Lipzen A."/>
            <person name="Lutzoni F."/>
            <person name="Magnuson J."/>
            <person name="Mondo S."/>
            <person name="Nolan M."/>
            <person name="Ohm R."/>
            <person name="Pangilinan J."/>
            <person name="Park H.-J."/>
            <person name="Ramirez L."/>
            <person name="Alfaro M."/>
            <person name="Sun H."/>
            <person name="Tritt A."/>
            <person name="Yoshinaga Y."/>
            <person name="Zwiers L.-H."/>
            <person name="Turgeon B."/>
            <person name="Goodwin S."/>
            <person name="Spatafora J."/>
            <person name="Crous P."/>
            <person name="Grigoriev I."/>
        </authorList>
    </citation>
    <scope>NUCLEOTIDE SEQUENCE</scope>
    <source>
        <strain evidence="4">CBS 125425</strain>
    </source>
</reference>
<dbReference type="EMBL" id="ML996154">
    <property type="protein sequence ID" value="KAF2733947.1"/>
    <property type="molecule type" value="Genomic_DNA"/>
</dbReference>
<dbReference type="GO" id="GO:0005739">
    <property type="term" value="C:mitochondrion"/>
    <property type="evidence" value="ECO:0007669"/>
    <property type="project" value="TreeGrafter"/>
</dbReference>
<dbReference type="PANTHER" id="PTHR10938">
    <property type="entry name" value="TRANSLATION INITIATION FACTOR IF-3"/>
    <property type="match status" value="1"/>
</dbReference>
<proteinExistence type="inferred from homology"/>
<name>A0A9P4UZ78_9PLEO</name>
<evidence type="ECO:0000313" key="5">
    <source>
        <dbReference type="Proteomes" id="UP000799444"/>
    </source>
</evidence>
<dbReference type="Gene3D" id="3.30.110.10">
    <property type="entry name" value="Translation initiation factor 3 (IF-3), C-terminal domain"/>
    <property type="match status" value="1"/>
</dbReference>
<evidence type="ECO:0000313" key="4">
    <source>
        <dbReference type="EMBL" id="KAF2733947.1"/>
    </source>
</evidence>
<dbReference type="Proteomes" id="UP000799444">
    <property type="component" value="Unassembled WGS sequence"/>
</dbReference>
<gene>
    <name evidence="4" type="ORF">EJ04DRAFT_403580</name>
</gene>
<dbReference type="OrthoDB" id="21573at2759"/>
<comment type="caution">
    <text evidence="4">The sequence shown here is derived from an EMBL/GenBank/DDBJ whole genome shotgun (WGS) entry which is preliminary data.</text>
</comment>
<feature type="non-terminal residue" evidence="4">
    <location>
        <position position="231"/>
    </location>
</feature>
<keyword evidence="3" id="KW-0648">Protein biosynthesis</keyword>
<sequence length="231" mass="25307">SHALYRVFIAPTQRPTLPKPTPLPLLPTTPIRPRVWNSKNTRRHAISDHYTLDAAIDHPYINLVDATGTFQPAIAITRALSSYNRTSHHLVLVSPGTPGAIGPDALPICKIVSKIEIRAQVEKKRDAERRKARGAGTGPSPKTLELNWAIGGNDLKHRLVKLQDFLREGRKVEVLMRAKRRGKVATGEECAGVLRAVREAVGECKGAGEVKEQDGVVGGVMTLVFEGRKIE</sequence>
<dbReference type="GO" id="GO:0043022">
    <property type="term" value="F:ribosome binding"/>
    <property type="evidence" value="ECO:0007669"/>
    <property type="project" value="TreeGrafter"/>
</dbReference>
<evidence type="ECO:0000256" key="2">
    <source>
        <dbReference type="ARBA" id="ARBA00022540"/>
    </source>
</evidence>
<protein>
    <recommendedName>
        <fullName evidence="6">Translation initiation factor IF-3</fullName>
    </recommendedName>
</protein>
<keyword evidence="5" id="KW-1185">Reference proteome</keyword>
<comment type="similarity">
    <text evidence="1">Belongs to the IF-3 family.</text>
</comment>